<name>A0ABT2K576_9ACTN</name>
<evidence type="ECO:0000256" key="1">
    <source>
        <dbReference type="SAM" id="MobiDB-lite"/>
    </source>
</evidence>
<dbReference type="SUPFAM" id="SSF56112">
    <property type="entry name" value="Protein kinase-like (PK-like)"/>
    <property type="match status" value="1"/>
</dbReference>
<dbReference type="Proteomes" id="UP001156389">
    <property type="component" value="Unassembled WGS sequence"/>
</dbReference>
<evidence type="ECO:0000259" key="2">
    <source>
        <dbReference type="Pfam" id="PF01636"/>
    </source>
</evidence>
<dbReference type="RefSeq" id="WP_260222002.1">
    <property type="nucleotide sequence ID" value="NZ_JAJAGO010000024.1"/>
</dbReference>
<feature type="domain" description="Aminoglycoside phosphotransferase" evidence="2">
    <location>
        <begin position="110"/>
        <end position="307"/>
    </location>
</feature>
<dbReference type="InterPro" id="IPR011009">
    <property type="entry name" value="Kinase-like_dom_sf"/>
</dbReference>
<accession>A0ABT2K576</accession>
<sequence>MKDRPPDLDEHELRRELRVWEIEPVTLTYVPVGFGDHHWRAMDALGREWFLTVADLAHKEYCGDTPESALQGLRHAMDTAAALREEAFGRPGLDFVVAPLRTVDGETVRPLGPGARYGLSVFPYVEATPGSFDDQLAPEERAPLIDLLATLHTTAPPASAPVLSPELTSRLMLEEALREWEEQPGGPGARGEAKAVAESPAQGGDEGPYAEPARALVAKHAAGLRQRLDEFDRLVTELSRSGAELVVTHGEPHPGNLLWRGDRCLLADWDTAGLAAPERDLWHIAPLSEDLARYQAATGRTPDPSALALYRLRWDLEDLTVYLGWFRAPHVPTQDMAQGWAGLTEIMSRLA</sequence>
<reference evidence="3 4" key="1">
    <citation type="submission" date="2021-10" db="EMBL/GenBank/DDBJ databases">
        <title>Streptomyces gossypii sp. nov., isolated from soil collected from cotton field.</title>
        <authorList>
            <person name="Ge X."/>
            <person name="Chen X."/>
            <person name="Liu W."/>
        </authorList>
    </citation>
    <scope>NUCLEOTIDE SEQUENCE [LARGE SCALE GENOMIC DNA]</scope>
    <source>
        <strain evidence="3 4">N2-109</strain>
    </source>
</reference>
<gene>
    <name evidence="3" type="ORF">LHJ74_32890</name>
</gene>
<dbReference type="Gene3D" id="1.20.58.840">
    <property type="match status" value="1"/>
</dbReference>
<feature type="region of interest" description="Disordered" evidence="1">
    <location>
        <begin position="180"/>
        <end position="209"/>
    </location>
</feature>
<organism evidence="3 4">
    <name type="scientific">Streptomyces gossypii</name>
    <dbReference type="NCBI Taxonomy" id="2883101"/>
    <lineage>
        <taxon>Bacteria</taxon>
        <taxon>Bacillati</taxon>
        <taxon>Actinomycetota</taxon>
        <taxon>Actinomycetes</taxon>
        <taxon>Kitasatosporales</taxon>
        <taxon>Streptomycetaceae</taxon>
        <taxon>Streptomyces</taxon>
    </lineage>
</organism>
<dbReference type="EMBL" id="JAJAGO010000024">
    <property type="protein sequence ID" value="MCT2594654.1"/>
    <property type="molecule type" value="Genomic_DNA"/>
</dbReference>
<evidence type="ECO:0000313" key="4">
    <source>
        <dbReference type="Proteomes" id="UP001156389"/>
    </source>
</evidence>
<dbReference type="Gene3D" id="1.10.510.10">
    <property type="entry name" value="Transferase(Phosphotransferase) domain 1"/>
    <property type="match status" value="1"/>
</dbReference>
<dbReference type="Pfam" id="PF01636">
    <property type="entry name" value="APH"/>
    <property type="match status" value="1"/>
</dbReference>
<evidence type="ECO:0000313" key="3">
    <source>
        <dbReference type="EMBL" id="MCT2594654.1"/>
    </source>
</evidence>
<comment type="caution">
    <text evidence="3">The sequence shown here is derived from an EMBL/GenBank/DDBJ whole genome shotgun (WGS) entry which is preliminary data.</text>
</comment>
<proteinExistence type="predicted"/>
<dbReference type="InterPro" id="IPR002575">
    <property type="entry name" value="Aminoglycoside_PTrfase"/>
</dbReference>
<keyword evidence="4" id="KW-1185">Reference proteome</keyword>
<protein>
    <submittedName>
        <fullName evidence="3">Phosphotransferase</fullName>
    </submittedName>
</protein>